<sequence length="126" mass="13540">MNPTSLNYVSHAVSAATSVADSIEGEIERARTLRLSGRPHHAVVAALSARMRCSDSTLVPGVRRVLLEAECSLEAGLAQLEIGNIDEAKTELERAGADGGVHLSPASRREYRDALVQAREQAWYSA</sequence>
<reference evidence="1 2" key="1">
    <citation type="submission" date="2018-05" db="EMBL/GenBank/DDBJ databases">
        <title>Amnibacterium sp. M8JJ-5, whole genome shotgun sequence.</title>
        <authorList>
            <person name="Tuo L."/>
        </authorList>
    </citation>
    <scope>NUCLEOTIDE SEQUENCE [LARGE SCALE GENOMIC DNA]</scope>
    <source>
        <strain evidence="1 2">M8JJ-5</strain>
    </source>
</reference>
<dbReference type="EMBL" id="QEOP01000001">
    <property type="protein sequence ID" value="PVZ95692.1"/>
    <property type="molecule type" value="Genomic_DNA"/>
</dbReference>
<accession>A0A2V1HVD1</accession>
<organism evidence="1 2">
    <name type="scientific">Amnibacterium flavum</name>
    <dbReference type="NCBI Taxonomy" id="2173173"/>
    <lineage>
        <taxon>Bacteria</taxon>
        <taxon>Bacillati</taxon>
        <taxon>Actinomycetota</taxon>
        <taxon>Actinomycetes</taxon>
        <taxon>Micrococcales</taxon>
        <taxon>Microbacteriaceae</taxon>
        <taxon>Amnibacterium</taxon>
    </lineage>
</organism>
<dbReference type="AlphaFoldDB" id="A0A2V1HVD1"/>
<dbReference type="Proteomes" id="UP000244893">
    <property type="component" value="Unassembled WGS sequence"/>
</dbReference>
<keyword evidence="2" id="KW-1185">Reference proteome</keyword>
<dbReference type="RefSeq" id="WP_116755427.1">
    <property type="nucleotide sequence ID" value="NZ_JBHUEX010000001.1"/>
</dbReference>
<protein>
    <submittedName>
        <fullName evidence="1">Uncharacterized protein</fullName>
    </submittedName>
</protein>
<proteinExistence type="predicted"/>
<comment type="caution">
    <text evidence="1">The sequence shown here is derived from an EMBL/GenBank/DDBJ whole genome shotgun (WGS) entry which is preliminary data.</text>
</comment>
<evidence type="ECO:0000313" key="1">
    <source>
        <dbReference type="EMBL" id="PVZ95692.1"/>
    </source>
</evidence>
<gene>
    <name evidence="1" type="ORF">DDQ50_04210</name>
</gene>
<evidence type="ECO:0000313" key="2">
    <source>
        <dbReference type="Proteomes" id="UP000244893"/>
    </source>
</evidence>
<name>A0A2V1HVD1_9MICO</name>